<feature type="coiled-coil region" evidence="1">
    <location>
        <begin position="1"/>
        <end position="43"/>
    </location>
</feature>
<evidence type="ECO:0000313" key="5">
    <source>
        <dbReference type="RefSeq" id="XP_040931963.1"/>
    </source>
</evidence>
<dbReference type="PANTHER" id="PTHR32108:SF5">
    <property type="entry name" value="DYNACTIN SUBUNIT 1-LIKE"/>
    <property type="match status" value="1"/>
</dbReference>
<evidence type="ECO:0000259" key="3">
    <source>
        <dbReference type="Pfam" id="PF03732"/>
    </source>
</evidence>
<evidence type="ECO:0000256" key="1">
    <source>
        <dbReference type="SAM" id="Coils"/>
    </source>
</evidence>
<protein>
    <recommendedName>
        <fullName evidence="3">Retrotransposon gag domain-containing protein</fullName>
    </recommendedName>
</protein>
<evidence type="ECO:0000313" key="4">
    <source>
        <dbReference type="Proteomes" id="UP000818029"/>
    </source>
</evidence>
<feature type="domain" description="Retrotransposon gag" evidence="3">
    <location>
        <begin position="221"/>
        <end position="307"/>
    </location>
</feature>
<gene>
    <name evidence="5" type="primary">LOC121205103</name>
</gene>
<dbReference type="InterPro" id="IPR021109">
    <property type="entry name" value="Peptidase_aspartic_dom_sf"/>
</dbReference>
<keyword evidence="1" id="KW-0175">Coiled coil</keyword>
<feature type="compositionally biased region" description="Basic and acidic residues" evidence="2">
    <location>
        <begin position="344"/>
        <end position="360"/>
    </location>
</feature>
<dbReference type="RefSeq" id="XP_040931963.1">
    <property type="nucleotide sequence ID" value="XM_041076029.1"/>
</dbReference>
<accession>A0ABM2YN56</accession>
<dbReference type="Proteomes" id="UP000818029">
    <property type="component" value="Chromosome A08"/>
</dbReference>
<evidence type="ECO:0000256" key="2">
    <source>
        <dbReference type="SAM" id="MobiDB-lite"/>
    </source>
</evidence>
<proteinExistence type="predicted"/>
<dbReference type="PANTHER" id="PTHR32108">
    <property type="entry name" value="DNA-DIRECTED RNA POLYMERASE SUBUNIT ALPHA"/>
    <property type="match status" value="1"/>
</dbReference>
<dbReference type="Gene3D" id="2.40.70.10">
    <property type="entry name" value="Acid Proteases"/>
    <property type="match status" value="1"/>
</dbReference>
<sequence>MDQRLEKLEQLQRDMQDQIEERLEKIQREMRESQDDMMAKLTQLLKGGKHKGKDPIVNVEEGNSDEPLYPPGFTPLHAHTQAEMYPQRPSVTIRPQQFQTSPPIGISNNSGENPTNLIVPDLDDVAEVEKTKVDLSKQLEDRCKWLEEKFKAMESADYHRGMDAKDLSLVPDLILPPKFKMPEFEKYDGTSCPDAHITMFCRRMTGYINNEQLLVHCFQDSLIGSAARWYNQLSRAEIHSWKDLAQAFIKQYRHVMDIAPDRIVLQNMEKKTNESFRQYARRWREVAAQVQPPLLEKEITMLFINTLKAPFLNHMLGSATKSFSDIVMSGEMIENAIRSGKIEAGESAKRSAPRKKEHEINNTSMFNKDHSRSITVGQARATTTNQQGSSRRESNSRPNIERPQFTPIPVTYKELYQNLFDAHVKLVEKLINMGIVKIGDSSGPNVAENPLPNHDDNRVNAISENEGRRVKANVAEIKTPLGWVWKQMVKRGLIKQDSIERPEQAKRFCEFHAEEDHDIQECTEFGIVVQNFMDSKEMEFYEEIKGLKEEEVCVTGEGSARRTQELRHSVVIISKPMNKESGIQIGPKVIIQKPVSFPYNDNKKVPWSYDCNVTIPGKESSVNASEKKEGFYTRSGKRYDPADAIVESGKEKALAVELGKTKTDEIESSVNQPVTENQAKEFLKFLKHSEYSVVEQLHKQPARISVLNETYVTKDISVNKLDRLVNNINADNFIFFNDDEIPPGGRGSTKALHITARCGEYMLAGVLIDNGSALNVLPLSTLSRLPVDNSHMRSCQNIVRAFDGTERKVIGRIEVPLLIGPNTYDVDFLVMDIKPSYNCLLGRPWIHSAGAVPSSLHQKLKLVIEGRLITIDAEEDIIALVTNDTPYLGIDDEAVECSFRSLEFVNATFVIGGKKISTPSMSKATRMGLQATVGKGAVPGRGLRRCLQGRMGAPRRKELEKRQDRRKARLNGKEVDWEPMAFPHISRTFMSGGTMYSELRAPRKKTAEEMLRNLSINAICEEEFEGGSTSGIYPVEPGSVLNNWTAEEMPEVFRSFPE</sequence>
<reference evidence="5" key="2">
    <citation type="submission" date="2025-08" db="UniProtKB">
        <authorList>
            <consortium name="RefSeq"/>
        </authorList>
    </citation>
    <scope>IDENTIFICATION</scope>
</reference>
<dbReference type="Pfam" id="PF03732">
    <property type="entry name" value="Retrotrans_gag"/>
    <property type="match status" value="1"/>
</dbReference>
<feature type="region of interest" description="Disordered" evidence="2">
    <location>
        <begin position="949"/>
        <end position="970"/>
    </location>
</feature>
<feature type="compositionally biased region" description="Polar residues" evidence="2">
    <location>
        <begin position="373"/>
        <end position="389"/>
    </location>
</feature>
<feature type="region of interest" description="Disordered" evidence="2">
    <location>
        <begin position="344"/>
        <end position="405"/>
    </location>
</feature>
<name>A0ABM2YN56_GOSHI</name>
<organism evidence="4 5">
    <name type="scientific">Gossypium hirsutum</name>
    <name type="common">Upland cotton</name>
    <name type="synonym">Gossypium mexicanum</name>
    <dbReference type="NCBI Taxonomy" id="3635"/>
    <lineage>
        <taxon>Eukaryota</taxon>
        <taxon>Viridiplantae</taxon>
        <taxon>Streptophyta</taxon>
        <taxon>Embryophyta</taxon>
        <taxon>Tracheophyta</taxon>
        <taxon>Spermatophyta</taxon>
        <taxon>Magnoliopsida</taxon>
        <taxon>eudicotyledons</taxon>
        <taxon>Gunneridae</taxon>
        <taxon>Pentapetalae</taxon>
        <taxon>rosids</taxon>
        <taxon>malvids</taxon>
        <taxon>Malvales</taxon>
        <taxon>Malvaceae</taxon>
        <taxon>Malvoideae</taxon>
        <taxon>Gossypium</taxon>
    </lineage>
</organism>
<dbReference type="InterPro" id="IPR005162">
    <property type="entry name" value="Retrotrans_gag_dom"/>
</dbReference>
<dbReference type="CDD" id="cd00303">
    <property type="entry name" value="retropepsin_like"/>
    <property type="match status" value="1"/>
</dbReference>
<dbReference type="GeneID" id="121205103"/>
<keyword evidence="4" id="KW-1185">Reference proteome</keyword>
<reference evidence="4" key="1">
    <citation type="journal article" date="2020" name="Nat. Genet.">
        <title>Genomic diversifications of five Gossypium allopolyploid species and their impact on cotton improvement.</title>
        <authorList>
            <person name="Chen Z.J."/>
            <person name="Sreedasyam A."/>
            <person name="Ando A."/>
            <person name="Song Q."/>
            <person name="De Santiago L.M."/>
            <person name="Hulse-Kemp A.M."/>
            <person name="Ding M."/>
            <person name="Ye W."/>
            <person name="Kirkbride R.C."/>
            <person name="Jenkins J."/>
            <person name="Plott C."/>
            <person name="Lovell J."/>
            <person name="Lin Y.M."/>
            <person name="Vaughn R."/>
            <person name="Liu B."/>
            <person name="Simpson S."/>
            <person name="Scheffler B.E."/>
            <person name="Wen L."/>
            <person name="Saski C.A."/>
            <person name="Grover C.E."/>
            <person name="Hu G."/>
            <person name="Conover J.L."/>
            <person name="Carlson J.W."/>
            <person name="Shu S."/>
            <person name="Boston L.B."/>
            <person name="Williams M."/>
            <person name="Peterson D.G."/>
            <person name="McGee K."/>
            <person name="Jones D.C."/>
            <person name="Wendel J.F."/>
            <person name="Stelly D.M."/>
            <person name="Grimwood J."/>
            <person name="Schmutz J."/>
        </authorList>
    </citation>
    <scope>NUCLEOTIDE SEQUENCE [LARGE SCALE GENOMIC DNA]</scope>
    <source>
        <strain evidence="4">cv. TM-1</strain>
    </source>
</reference>